<evidence type="ECO:0000256" key="2">
    <source>
        <dbReference type="ARBA" id="ARBA00023125"/>
    </source>
</evidence>
<dbReference type="InterPro" id="IPR018060">
    <property type="entry name" value="HTH_AraC"/>
</dbReference>
<organism evidence="5 6">
    <name type="scientific">Paenibacillus vulneris</name>
    <dbReference type="NCBI Taxonomy" id="1133364"/>
    <lineage>
        <taxon>Bacteria</taxon>
        <taxon>Bacillati</taxon>
        <taxon>Bacillota</taxon>
        <taxon>Bacilli</taxon>
        <taxon>Bacillales</taxon>
        <taxon>Paenibacillaceae</taxon>
        <taxon>Paenibacillus</taxon>
    </lineage>
</organism>
<evidence type="ECO:0000256" key="3">
    <source>
        <dbReference type="ARBA" id="ARBA00023163"/>
    </source>
</evidence>
<protein>
    <submittedName>
        <fullName evidence="5">Helix-turn-helix transcriptional regulator</fullName>
    </submittedName>
</protein>
<dbReference type="PROSITE" id="PS01124">
    <property type="entry name" value="HTH_ARAC_FAMILY_2"/>
    <property type="match status" value="1"/>
</dbReference>
<evidence type="ECO:0000256" key="1">
    <source>
        <dbReference type="ARBA" id="ARBA00023015"/>
    </source>
</evidence>
<evidence type="ECO:0000313" key="6">
    <source>
        <dbReference type="Proteomes" id="UP001597180"/>
    </source>
</evidence>
<evidence type="ECO:0000313" key="5">
    <source>
        <dbReference type="EMBL" id="MFD1225401.1"/>
    </source>
</evidence>
<dbReference type="EMBL" id="JBHTLU010000059">
    <property type="protein sequence ID" value="MFD1225401.1"/>
    <property type="molecule type" value="Genomic_DNA"/>
</dbReference>
<keyword evidence="3" id="KW-0804">Transcription</keyword>
<keyword evidence="2" id="KW-0238">DNA-binding</keyword>
<dbReference type="PANTHER" id="PTHR47893">
    <property type="entry name" value="REGULATORY PROTEIN PCHR"/>
    <property type="match status" value="1"/>
</dbReference>
<name>A0ABW3UZL6_9BACL</name>
<dbReference type="SUPFAM" id="SSF46689">
    <property type="entry name" value="Homeodomain-like"/>
    <property type="match status" value="2"/>
</dbReference>
<dbReference type="Pfam" id="PF12833">
    <property type="entry name" value="HTH_18"/>
    <property type="match status" value="1"/>
</dbReference>
<keyword evidence="6" id="KW-1185">Reference proteome</keyword>
<accession>A0ABW3UZL6</accession>
<dbReference type="PROSITE" id="PS00041">
    <property type="entry name" value="HTH_ARAC_FAMILY_1"/>
    <property type="match status" value="1"/>
</dbReference>
<comment type="caution">
    <text evidence="5">The sequence shown here is derived from an EMBL/GenBank/DDBJ whole genome shotgun (WGS) entry which is preliminary data.</text>
</comment>
<reference evidence="6" key="1">
    <citation type="journal article" date="2019" name="Int. J. Syst. Evol. Microbiol.">
        <title>The Global Catalogue of Microorganisms (GCM) 10K type strain sequencing project: providing services to taxonomists for standard genome sequencing and annotation.</title>
        <authorList>
            <consortium name="The Broad Institute Genomics Platform"/>
            <consortium name="The Broad Institute Genome Sequencing Center for Infectious Disease"/>
            <person name="Wu L."/>
            <person name="Ma J."/>
        </authorList>
    </citation>
    <scope>NUCLEOTIDE SEQUENCE [LARGE SCALE GENOMIC DNA]</scope>
    <source>
        <strain evidence="6">CCUG 53270</strain>
    </source>
</reference>
<dbReference type="Proteomes" id="UP001597180">
    <property type="component" value="Unassembled WGS sequence"/>
</dbReference>
<dbReference type="Gene3D" id="1.10.10.60">
    <property type="entry name" value="Homeodomain-like"/>
    <property type="match status" value="2"/>
</dbReference>
<sequence length="318" mass="36145">MESLKSIYQRYFDETLFGQKNGVTYNLRPEIGAGNACKVTTYSGIEIVYHDIRYHEPYPFCFASRGRMVELQFTLSGGRQVNVSGHDHETPVGQGALALIQDFQAQFYPSAQEPYVSLSLAIPVSLFDYAAHELTTSTNTNFEFDRLLQGQTFRRYCFENDARSMVLAKQLISDFKDANRSPLLMEASALELLNMYMLQLFEPSPRPGGLSKGDIQKLHRAKEILESCMTDPPSLLALAKMVGLNDFKLKTGFKACFGMTVFEYLRHVRLEHAMMVLRNQESNVTETAMMVGYSNVSAFSEQFIRKFGIKPSEIKKYF</sequence>
<dbReference type="InterPro" id="IPR053142">
    <property type="entry name" value="PchR_regulatory_protein"/>
</dbReference>
<feature type="domain" description="HTH araC/xylS-type" evidence="4">
    <location>
        <begin position="219"/>
        <end position="317"/>
    </location>
</feature>
<dbReference type="SMART" id="SM00342">
    <property type="entry name" value="HTH_ARAC"/>
    <property type="match status" value="1"/>
</dbReference>
<gene>
    <name evidence="5" type="ORF">ACFQ4B_35510</name>
</gene>
<evidence type="ECO:0000259" key="4">
    <source>
        <dbReference type="PROSITE" id="PS01124"/>
    </source>
</evidence>
<keyword evidence="1" id="KW-0805">Transcription regulation</keyword>
<dbReference type="InterPro" id="IPR009057">
    <property type="entry name" value="Homeodomain-like_sf"/>
</dbReference>
<proteinExistence type="predicted"/>
<dbReference type="RefSeq" id="WP_345587740.1">
    <property type="nucleotide sequence ID" value="NZ_BAABJG010000013.1"/>
</dbReference>
<dbReference type="InterPro" id="IPR018062">
    <property type="entry name" value="HTH_AraC-typ_CS"/>
</dbReference>
<dbReference type="PANTHER" id="PTHR47893:SF1">
    <property type="entry name" value="REGULATORY PROTEIN PCHR"/>
    <property type="match status" value="1"/>
</dbReference>